<gene>
    <name evidence="2" type="ORF">JIG36_29680</name>
</gene>
<dbReference type="RefSeq" id="WP_203379669.1">
    <property type="nucleotide sequence ID" value="NZ_JAENHP010000011.1"/>
</dbReference>
<evidence type="ECO:0000313" key="2">
    <source>
        <dbReference type="EMBL" id="MBM2619686.1"/>
    </source>
</evidence>
<reference evidence="2 3" key="1">
    <citation type="submission" date="2021-01" db="EMBL/GenBank/DDBJ databases">
        <title>Actinoplanes sp. nov. LDG1-06 isolated from lichen.</title>
        <authorList>
            <person name="Saeng-In P."/>
            <person name="Phongsopitanun W."/>
            <person name="Kanchanasin P."/>
            <person name="Yuki M."/>
            <person name="Kudo T."/>
            <person name="Ohkuma M."/>
            <person name="Tanasupawat S."/>
        </authorList>
    </citation>
    <scope>NUCLEOTIDE SEQUENCE [LARGE SCALE GENOMIC DNA]</scope>
    <source>
        <strain evidence="2 3">LDG1-06</strain>
    </source>
</reference>
<evidence type="ECO:0000313" key="3">
    <source>
        <dbReference type="Proteomes" id="UP000632138"/>
    </source>
</evidence>
<name>A0ABS2AKC1_9ACTN</name>
<feature type="transmembrane region" description="Helical" evidence="1">
    <location>
        <begin position="44"/>
        <end position="64"/>
    </location>
</feature>
<accession>A0ABS2AKC1</accession>
<comment type="caution">
    <text evidence="2">The sequence shown here is derived from an EMBL/GenBank/DDBJ whole genome shotgun (WGS) entry which is preliminary data.</text>
</comment>
<protein>
    <submittedName>
        <fullName evidence="2">Uncharacterized protein</fullName>
    </submittedName>
</protein>
<keyword evidence="1" id="KW-0472">Membrane</keyword>
<keyword evidence="3" id="KW-1185">Reference proteome</keyword>
<organism evidence="2 3">
    <name type="scientific">Paractinoplanes ovalisporus</name>
    <dbReference type="NCBI Taxonomy" id="2810368"/>
    <lineage>
        <taxon>Bacteria</taxon>
        <taxon>Bacillati</taxon>
        <taxon>Actinomycetota</taxon>
        <taxon>Actinomycetes</taxon>
        <taxon>Micromonosporales</taxon>
        <taxon>Micromonosporaceae</taxon>
        <taxon>Paractinoplanes</taxon>
    </lineage>
</organism>
<proteinExistence type="predicted"/>
<feature type="transmembrane region" description="Helical" evidence="1">
    <location>
        <begin position="101"/>
        <end position="122"/>
    </location>
</feature>
<dbReference type="InterPro" id="IPR045713">
    <property type="entry name" value="DUF6069"/>
</dbReference>
<dbReference type="Proteomes" id="UP000632138">
    <property type="component" value="Unassembled WGS sequence"/>
</dbReference>
<keyword evidence="1" id="KW-1133">Transmembrane helix</keyword>
<feature type="transmembrane region" description="Helical" evidence="1">
    <location>
        <begin position="76"/>
        <end position="95"/>
    </location>
</feature>
<sequence>MTQRRLITILVAAVATAVVWVIAHLAFGVEIRAKTGGAEQTVGLAAVIIATVVAGFAGWGVLALLERWTANPGRVFTIVGAVVLLLSLGGPAGGLTTGAKVSLALLHLVAALILVPGLAGTAQPRTGK</sequence>
<dbReference type="EMBL" id="JAENHP010000011">
    <property type="protein sequence ID" value="MBM2619686.1"/>
    <property type="molecule type" value="Genomic_DNA"/>
</dbReference>
<dbReference type="Pfam" id="PF19545">
    <property type="entry name" value="DUF6069"/>
    <property type="match status" value="1"/>
</dbReference>
<keyword evidence="1" id="KW-0812">Transmembrane</keyword>
<evidence type="ECO:0000256" key="1">
    <source>
        <dbReference type="SAM" id="Phobius"/>
    </source>
</evidence>